<dbReference type="Pfam" id="PF01590">
    <property type="entry name" value="GAF"/>
    <property type="match status" value="1"/>
</dbReference>
<dbReference type="InterPro" id="IPR001610">
    <property type="entry name" value="PAC"/>
</dbReference>
<evidence type="ECO:0000256" key="10">
    <source>
        <dbReference type="ARBA" id="ARBA00022692"/>
    </source>
</evidence>
<dbReference type="Pfam" id="PF00512">
    <property type="entry name" value="HisKA"/>
    <property type="match status" value="1"/>
</dbReference>
<evidence type="ECO:0000256" key="20">
    <source>
        <dbReference type="PROSITE-ProRule" id="PRU00169"/>
    </source>
</evidence>
<feature type="active site" evidence="19">
    <location>
        <position position="66"/>
    </location>
</feature>
<evidence type="ECO:0000313" key="30">
    <source>
        <dbReference type="Proteomes" id="UP000325286"/>
    </source>
</evidence>
<accession>A0A5B9QWM9</accession>
<keyword evidence="30" id="KW-1185">Reference proteome</keyword>
<dbReference type="PANTHER" id="PTHR24422">
    <property type="entry name" value="CHEMOTAXIS PROTEIN METHYLTRANSFERASE"/>
    <property type="match status" value="1"/>
</dbReference>
<feature type="region of interest" description="Disordered" evidence="22">
    <location>
        <begin position="494"/>
        <end position="522"/>
    </location>
</feature>
<dbReference type="InterPro" id="IPR036890">
    <property type="entry name" value="HATPase_C_sf"/>
</dbReference>
<evidence type="ECO:0000256" key="18">
    <source>
        <dbReference type="ARBA" id="ARBA00023306"/>
    </source>
</evidence>
<evidence type="ECO:0000256" key="4">
    <source>
        <dbReference type="ARBA" id="ARBA00022475"/>
    </source>
</evidence>
<dbReference type="PRINTS" id="PR00996">
    <property type="entry name" value="CHERMTFRASE"/>
</dbReference>
<dbReference type="InterPro" id="IPR036804">
    <property type="entry name" value="CheR_N_sf"/>
</dbReference>
<evidence type="ECO:0000256" key="14">
    <source>
        <dbReference type="ARBA" id="ARBA00022840"/>
    </source>
</evidence>
<feature type="domain" description="PAS" evidence="25">
    <location>
        <begin position="1482"/>
        <end position="1526"/>
    </location>
</feature>
<dbReference type="CDD" id="cd16922">
    <property type="entry name" value="HATPase_EvgS-ArcB-TorS-like"/>
    <property type="match status" value="1"/>
</dbReference>
<dbReference type="Pfam" id="PF13426">
    <property type="entry name" value="PAS_9"/>
    <property type="match status" value="1"/>
</dbReference>
<feature type="region of interest" description="Disordered" evidence="22">
    <location>
        <begin position="1"/>
        <end position="23"/>
    </location>
</feature>
<dbReference type="GO" id="GO:0032259">
    <property type="term" value="P:methylation"/>
    <property type="evidence" value="ECO:0007669"/>
    <property type="project" value="UniProtKB-KW"/>
</dbReference>
<keyword evidence="5" id="KW-0997">Cell inner membrane</keyword>
<dbReference type="KEGG" id="rul:UC8_03280"/>
<feature type="active site" evidence="19">
    <location>
        <position position="39"/>
    </location>
</feature>
<dbReference type="Pfam" id="PF01739">
    <property type="entry name" value="CheR"/>
    <property type="match status" value="1"/>
</dbReference>
<dbReference type="SUPFAM" id="SSF55785">
    <property type="entry name" value="PYP-like sensor domain (PAS domain)"/>
    <property type="match status" value="4"/>
</dbReference>
<feature type="active site" evidence="19">
    <location>
        <position position="158"/>
    </location>
</feature>
<comment type="subcellular location">
    <subcellularLocation>
        <location evidence="3">Cell inner membrane</location>
        <topology evidence="3">Multi-pass membrane protein</topology>
    </subcellularLocation>
</comment>
<evidence type="ECO:0000256" key="17">
    <source>
        <dbReference type="ARBA" id="ARBA00023136"/>
    </source>
</evidence>
<keyword evidence="10" id="KW-0812">Transmembrane</keyword>
<dbReference type="Pfam" id="PF13596">
    <property type="entry name" value="PAS_10"/>
    <property type="match status" value="1"/>
</dbReference>
<evidence type="ECO:0000259" key="25">
    <source>
        <dbReference type="PROSITE" id="PS50112"/>
    </source>
</evidence>
<feature type="coiled-coil region" evidence="21">
    <location>
        <begin position="668"/>
        <end position="730"/>
    </location>
</feature>
<dbReference type="PROSITE" id="PS50122">
    <property type="entry name" value="CHEB"/>
    <property type="match status" value="1"/>
</dbReference>
<evidence type="ECO:0000259" key="26">
    <source>
        <dbReference type="PROSITE" id="PS50113"/>
    </source>
</evidence>
<dbReference type="SUPFAM" id="SSF55874">
    <property type="entry name" value="ATPase domain of HSP90 chaperone/DNA topoisomerase II/histidine kinase"/>
    <property type="match status" value="1"/>
</dbReference>
<dbReference type="OrthoDB" id="288469at2"/>
<dbReference type="InterPro" id="IPR000673">
    <property type="entry name" value="Sig_transdc_resp-reg_Me-estase"/>
</dbReference>
<dbReference type="SMART" id="SM00388">
    <property type="entry name" value="HisKA"/>
    <property type="match status" value="1"/>
</dbReference>
<dbReference type="GO" id="GO:0005737">
    <property type="term" value="C:cytoplasm"/>
    <property type="evidence" value="ECO:0007669"/>
    <property type="project" value="InterPro"/>
</dbReference>
<dbReference type="InterPro" id="IPR011006">
    <property type="entry name" value="CheY-like_superfamily"/>
</dbReference>
<dbReference type="SUPFAM" id="SSF52738">
    <property type="entry name" value="Methylesterase CheB, C-terminal domain"/>
    <property type="match status" value="1"/>
</dbReference>
<dbReference type="FunFam" id="1.10.287.130:FF:000038">
    <property type="entry name" value="Sensory transduction histidine kinase"/>
    <property type="match status" value="1"/>
</dbReference>
<dbReference type="SUPFAM" id="SSF52172">
    <property type="entry name" value="CheY-like"/>
    <property type="match status" value="1"/>
</dbReference>
<dbReference type="InterPro" id="IPR003018">
    <property type="entry name" value="GAF"/>
</dbReference>
<evidence type="ECO:0000256" key="13">
    <source>
        <dbReference type="ARBA" id="ARBA00022777"/>
    </source>
</evidence>
<dbReference type="SUPFAM" id="SSF53335">
    <property type="entry name" value="S-adenosyl-L-methionine-dependent methyltransferases"/>
    <property type="match status" value="1"/>
</dbReference>
<dbReference type="Proteomes" id="UP000325286">
    <property type="component" value="Chromosome"/>
</dbReference>
<comment type="catalytic activity">
    <reaction evidence="2">
        <text>L-glutamyl-[protein] + S-adenosyl-L-methionine = [protein]-L-glutamate 5-O-methyl ester + S-adenosyl-L-homocysteine</text>
        <dbReference type="Rhea" id="RHEA:24452"/>
        <dbReference type="Rhea" id="RHEA-COMP:10208"/>
        <dbReference type="Rhea" id="RHEA-COMP:10311"/>
        <dbReference type="ChEBI" id="CHEBI:29973"/>
        <dbReference type="ChEBI" id="CHEBI:57856"/>
        <dbReference type="ChEBI" id="CHEBI:59789"/>
        <dbReference type="ChEBI" id="CHEBI:82795"/>
        <dbReference type="EC" id="2.1.1.80"/>
    </reaction>
</comment>
<dbReference type="Gene3D" id="3.30.450.20">
    <property type="entry name" value="PAS domain"/>
    <property type="match status" value="4"/>
</dbReference>
<evidence type="ECO:0000259" key="28">
    <source>
        <dbReference type="PROSITE" id="PS50123"/>
    </source>
</evidence>
<dbReference type="EMBL" id="CP042914">
    <property type="protein sequence ID" value="QEG38371.1"/>
    <property type="molecule type" value="Genomic_DNA"/>
</dbReference>
<dbReference type="FunFam" id="3.30.450.20:FF:000155">
    <property type="entry name" value="Sensor histidine kinase TodS"/>
    <property type="match status" value="1"/>
</dbReference>
<keyword evidence="12" id="KW-0547">Nucleotide-binding</keyword>
<dbReference type="Gene3D" id="3.40.50.2300">
    <property type="match status" value="1"/>
</dbReference>
<dbReference type="InterPro" id="IPR005467">
    <property type="entry name" value="His_kinase_dom"/>
</dbReference>
<dbReference type="GO" id="GO:0005886">
    <property type="term" value="C:plasma membrane"/>
    <property type="evidence" value="ECO:0007669"/>
    <property type="project" value="UniProtKB-SubCell"/>
</dbReference>
<evidence type="ECO:0000256" key="9">
    <source>
        <dbReference type="ARBA" id="ARBA00022691"/>
    </source>
</evidence>
<evidence type="ECO:0000256" key="5">
    <source>
        <dbReference type="ARBA" id="ARBA00022519"/>
    </source>
</evidence>
<dbReference type="PANTHER" id="PTHR24422:SF27">
    <property type="entry name" value="PROTEIN-GLUTAMATE O-METHYLTRANSFERASE"/>
    <property type="match status" value="1"/>
</dbReference>
<evidence type="ECO:0000256" key="12">
    <source>
        <dbReference type="ARBA" id="ARBA00022741"/>
    </source>
</evidence>
<dbReference type="InterPro" id="IPR003661">
    <property type="entry name" value="HisK_dim/P_dom"/>
</dbReference>
<dbReference type="Pfam" id="PF03705">
    <property type="entry name" value="CheR_N"/>
    <property type="match status" value="1"/>
</dbReference>
<dbReference type="InterPro" id="IPR001789">
    <property type="entry name" value="Sig_transdc_resp-reg_receiver"/>
</dbReference>
<feature type="compositionally biased region" description="Polar residues" evidence="22">
    <location>
        <begin position="495"/>
        <end position="505"/>
    </location>
</feature>
<dbReference type="Pfam" id="PF00072">
    <property type="entry name" value="Response_reg"/>
    <property type="match status" value="1"/>
</dbReference>
<keyword evidence="6 20" id="KW-0597">Phosphoprotein</keyword>
<dbReference type="InterPro" id="IPR013655">
    <property type="entry name" value="PAS_fold_3"/>
</dbReference>
<dbReference type="InterPro" id="IPR029016">
    <property type="entry name" value="GAF-like_dom_sf"/>
</dbReference>
<feature type="domain" description="PAS" evidence="25">
    <location>
        <begin position="1022"/>
        <end position="1093"/>
    </location>
</feature>
<dbReference type="FunFam" id="2.10.70.100:FF:000001">
    <property type="entry name" value="Sensory transduction histidine kinase"/>
    <property type="match status" value="1"/>
</dbReference>
<dbReference type="Pfam" id="PF08448">
    <property type="entry name" value="PAS_4"/>
    <property type="match status" value="1"/>
</dbReference>
<dbReference type="Gene3D" id="3.30.565.10">
    <property type="entry name" value="Histidine kinase-like ATPase, C-terminal domain"/>
    <property type="match status" value="1"/>
</dbReference>
<dbReference type="InterPro" id="IPR013656">
    <property type="entry name" value="PAS_4"/>
</dbReference>
<dbReference type="CDD" id="cd17546">
    <property type="entry name" value="REC_hyHK_CKI1_RcsC-like"/>
    <property type="match status" value="1"/>
</dbReference>
<dbReference type="InterPro" id="IPR022642">
    <property type="entry name" value="CheR_C"/>
</dbReference>
<dbReference type="InterPro" id="IPR035965">
    <property type="entry name" value="PAS-like_dom_sf"/>
</dbReference>
<keyword evidence="15" id="KW-1133">Transmembrane helix</keyword>
<dbReference type="InterPro" id="IPR036097">
    <property type="entry name" value="HisK_dim/P_sf"/>
</dbReference>
<evidence type="ECO:0000256" key="3">
    <source>
        <dbReference type="ARBA" id="ARBA00004429"/>
    </source>
</evidence>
<evidence type="ECO:0000259" key="24">
    <source>
        <dbReference type="PROSITE" id="PS50110"/>
    </source>
</evidence>
<keyword evidence="18" id="KW-0131">Cell cycle</keyword>
<dbReference type="SMART" id="SM00138">
    <property type="entry name" value="MeTrc"/>
    <property type="match status" value="1"/>
</dbReference>
<dbReference type="InterPro" id="IPR029063">
    <property type="entry name" value="SAM-dependent_MTases_sf"/>
</dbReference>
<dbReference type="CDD" id="cd16434">
    <property type="entry name" value="CheB-CheR_fusion"/>
    <property type="match status" value="1"/>
</dbReference>
<organism evidence="29 30">
    <name type="scientific">Roseimaritima ulvae</name>
    <dbReference type="NCBI Taxonomy" id="980254"/>
    <lineage>
        <taxon>Bacteria</taxon>
        <taxon>Pseudomonadati</taxon>
        <taxon>Planctomycetota</taxon>
        <taxon>Planctomycetia</taxon>
        <taxon>Pirellulales</taxon>
        <taxon>Pirellulaceae</taxon>
        <taxon>Roseimaritima</taxon>
    </lineage>
</organism>
<evidence type="ECO:0000256" key="8">
    <source>
        <dbReference type="ARBA" id="ARBA00022679"/>
    </source>
</evidence>
<feature type="domain" description="CheR-type methyltransferase" evidence="28">
    <location>
        <begin position="239"/>
        <end position="476"/>
    </location>
</feature>
<evidence type="ECO:0000256" key="7">
    <source>
        <dbReference type="ARBA" id="ARBA00022603"/>
    </source>
</evidence>
<keyword evidence="21" id="KW-0175">Coiled coil</keyword>
<dbReference type="InterPro" id="IPR035909">
    <property type="entry name" value="CheB_C"/>
</dbReference>
<protein>
    <submittedName>
        <fullName evidence="29">Autoinducer 2 sensor kinase/phosphatase LuxQ</fullName>
        <ecNumber evidence="29">2.7.13.3</ecNumber>
    </submittedName>
</protein>
<sequence>MNRAEQSPEHDPLAPEHDPLATEHDPRVTAPLIVGMGASAGGLEAFQELLAALGDAPNLAIVFVQHLDPTSPSLLAELLAKSTNMEVVELSKRCRLQANTVYVCPPQKQLKLQRGWVRPSATKGARRATGVIDYFFHSIAEDQGQRGVGVILSGSGSDGTLGLKAISDCGGLTFAQHPATANSDAMPRSAATTGVADHVMTPGEIAAELQQYAAHWSELGKQPMQQQLHDEIQAAIPVIADTLKQATDHNFQDYKISTLVRRVQRRMQILKIHTASDYVDFLQHHDSEVKALFRELLIGVTTFFRDPEAFEALSQIVLPKLFAQRAADDCMRIWVAGCANGAEAYTLAILCREAMDKLESPCEVKIFATDIDERALRVARAGAYPVGIEEHVTAERLKRFFFKRGKQYHVAKEIRAMVLFSTHNLISDPPFSRQDLISCRNLLIYLGPHLQKKLVPLFHYALRPSGYLFLGPSENLTSHGELFRPLDVRQRISQRKGTTVGSNASPRLLPPSVPQRELGDRQPDTTVDLTEIRQRIVLDEFAPKSCVINESGKVLNAAANMHKYLTIGDGDFENNIVRMAASGLRLGLRAAITEAKQTRRKVQHQDLSIHDGDQIQQVMLTVQPMPQLGEQEPLFLVVFHDVGLPVSREEITSGSPQLQGPHDPETLLSQMESELETTRRDLDRSLQDMEATNEELKSSNEELLSMNEELQSANEELEASKEEIRVGSDAVARANNDLENLFRSTRIATIFLDSDGNIIRFTPAAKEVYNLITTDVGRRLTDITHRAVRMPKLPQPDELVGAKASAEHEIQTPEGRWFLRRLFPYMRGKQTEGMILTFIDVTEQKRTAMRLETEHQVNRLLVQTDSLEAVIPKILKSICVTLNAQFSALWLPSGDDQTLSCREISIQPGHAGLRKFAKECREKRFPIGQGQPGRVWESLTADTIEDLPGDPDFIRTSAIAAGLVSAVAMPIVMGNECFGVIEVFSKTKFERQQPLLDLLQSIGSEIGKFIRQKRSDENLRIEEARKSAILASALDCIITMDVDGRIVDFNPAAERTFGYSQGQVRGRLLADTIIPEEYRDAHTRGVKRFLRTGESRIVGRRFELVAQRADGERFPVELAISATQARDDSTFFTAYLRDISEQKRHERVMEFIARLHNEMNALQSSQDIMRVAAMRVAEFLQLSHCLLIDMDDEAAIADVFYDHHSEGQSSLCGTYQMTEFVTETERQHLVAGRPVVIDDTADASRPPALVANFSKLGVGAIVNAPGVYHQRLAFLLTAIKPQAYAWRRDEVELLCELGTHIYLRLERARADEARQVSERTLRESESHLRRVINHQLGLVGVIDRDGILVEIDDDSIRIAGLQREQVIGKHFAECAWWTYDDSVAERMRESMQRAFAGEVVRYDVALYAAGTGAPTNRLMIDFMIAPVFNDEGRVEYLIPSGVDISDRYAAEQRLLESERRMSMALKAGNMAAWEWTPEKSIWEPMLYELLGISTDHPASSEQFFEYVHPEDREALHESWQLAIEGKQEYEAEFRIIRPDGEVRWLAAVGSVIRDEQGEVQRMHGLNWDITAQHEFEQSLKEARTQAEAANQSKSTFLANMSHEIRTPMTAILGYTDLIADRIDDDETLEHVRTIRRNGDFLLDIINDILDLSKIEAGKLDVTAQRFAPVALVEDVRSIMDVRAAERGIQLDVEYRGLLPAQIASDPKRLRQILINLVGNAIKFTPEGEVKIIVSFEPQEAGQECKLQFEIVDTGIGISPKQQRRLFQPFSQGNDDVNREFGGTGLGLAISKRLTELLGGEISAESTLGQGSRFCFAVDVGQIEDVDMVSPPQQNETPDLPPTVSDIHLDCHVLVVDDRRDIRYLSRTLLQKAGAEVSEAEDGQVALQVVEQKSHAGTPFDLILLDMQMPRLDGYQTAQRLRRQGFGGPIIALTADAMQGDMTRCIESGCNDYLSKPINIQALTEMVHRFTAGS</sequence>
<dbReference type="CDD" id="cd00082">
    <property type="entry name" value="HisKA"/>
    <property type="match status" value="1"/>
</dbReference>
<evidence type="ECO:0000313" key="29">
    <source>
        <dbReference type="EMBL" id="QEG38371.1"/>
    </source>
</evidence>
<dbReference type="InterPro" id="IPR000700">
    <property type="entry name" value="PAS-assoc_C"/>
</dbReference>
<dbReference type="NCBIfam" id="TIGR00229">
    <property type="entry name" value="sensory_box"/>
    <property type="match status" value="3"/>
</dbReference>
<dbReference type="Gene3D" id="3.30.450.40">
    <property type="match status" value="2"/>
</dbReference>
<keyword evidence="19" id="KW-0378">Hydrolase</keyword>
<proteinExistence type="predicted"/>
<dbReference type="SMART" id="SM00387">
    <property type="entry name" value="HATPase_c"/>
    <property type="match status" value="1"/>
</dbReference>
<feature type="domain" description="PAC" evidence="26">
    <location>
        <begin position="1529"/>
        <end position="1581"/>
    </location>
</feature>
<name>A0A5B9QWM9_9BACT</name>
<dbReference type="InterPro" id="IPR000780">
    <property type="entry name" value="CheR_MeTrfase"/>
</dbReference>
<keyword evidence="9" id="KW-0949">S-adenosyl-L-methionine</keyword>
<dbReference type="Gene3D" id="3.40.50.150">
    <property type="entry name" value="Vaccinia Virus protein VP39"/>
    <property type="match status" value="1"/>
</dbReference>
<dbReference type="EC" id="2.7.13.3" evidence="29"/>
<keyword evidence="8 29" id="KW-0808">Transferase</keyword>
<dbReference type="InterPro" id="IPR003594">
    <property type="entry name" value="HATPase_dom"/>
</dbReference>
<evidence type="ECO:0000256" key="1">
    <source>
        <dbReference type="ARBA" id="ARBA00000085"/>
    </source>
</evidence>
<evidence type="ECO:0000256" key="6">
    <source>
        <dbReference type="ARBA" id="ARBA00022553"/>
    </source>
</evidence>
<dbReference type="Pfam" id="PF08447">
    <property type="entry name" value="PAS_3"/>
    <property type="match status" value="1"/>
</dbReference>
<evidence type="ECO:0000256" key="2">
    <source>
        <dbReference type="ARBA" id="ARBA00001541"/>
    </source>
</evidence>
<dbReference type="InterPro" id="IPR000014">
    <property type="entry name" value="PAS"/>
</dbReference>
<dbReference type="Pfam" id="PF13185">
    <property type="entry name" value="GAF_2"/>
    <property type="match status" value="1"/>
</dbReference>
<dbReference type="Gene3D" id="1.10.287.130">
    <property type="match status" value="1"/>
</dbReference>
<dbReference type="PROSITE" id="PS50110">
    <property type="entry name" value="RESPONSE_REGULATORY"/>
    <property type="match status" value="1"/>
</dbReference>
<dbReference type="GO" id="GO:0008984">
    <property type="term" value="F:protein-glutamate methylesterase activity"/>
    <property type="evidence" value="ECO:0007669"/>
    <property type="project" value="InterPro"/>
</dbReference>
<feature type="modified residue" description="4-aspartylphosphate" evidence="20">
    <location>
        <position position="1905"/>
    </location>
</feature>
<comment type="catalytic activity">
    <reaction evidence="1">
        <text>ATP + protein L-histidine = ADP + protein N-phospho-L-histidine.</text>
        <dbReference type="EC" id="2.7.13.3"/>
    </reaction>
</comment>
<dbReference type="InterPro" id="IPR022641">
    <property type="entry name" value="CheR_N"/>
</dbReference>
<keyword evidence="14" id="KW-0067">ATP-binding</keyword>
<keyword evidence="7" id="KW-0489">Methyltransferase</keyword>
<dbReference type="PROSITE" id="PS50113">
    <property type="entry name" value="PAC"/>
    <property type="match status" value="3"/>
</dbReference>
<dbReference type="RefSeq" id="WP_068134476.1">
    <property type="nucleotide sequence ID" value="NZ_CP042914.1"/>
</dbReference>
<dbReference type="CDD" id="cd00130">
    <property type="entry name" value="PAS"/>
    <property type="match status" value="3"/>
</dbReference>
<dbReference type="PROSITE" id="PS50123">
    <property type="entry name" value="CHER"/>
    <property type="match status" value="1"/>
</dbReference>
<evidence type="ECO:0000259" key="23">
    <source>
        <dbReference type="PROSITE" id="PS50109"/>
    </source>
</evidence>
<evidence type="ECO:0000256" key="11">
    <source>
        <dbReference type="ARBA" id="ARBA00022737"/>
    </source>
</evidence>
<dbReference type="SUPFAM" id="SSF47384">
    <property type="entry name" value="Homodimeric domain of signal transducing histidine kinase"/>
    <property type="match status" value="1"/>
</dbReference>
<dbReference type="PROSITE" id="PS50112">
    <property type="entry name" value="PAS"/>
    <property type="match status" value="3"/>
</dbReference>
<reference evidence="29 30" key="1">
    <citation type="submission" date="2019-08" db="EMBL/GenBank/DDBJ databases">
        <title>Deep-cultivation of Planctomycetes and their phenomic and genomic characterization uncovers novel biology.</title>
        <authorList>
            <person name="Wiegand S."/>
            <person name="Jogler M."/>
            <person name="Boedeker C."/>
            <person name="Pinto D."/>
            <person name="Vollmers J."/>
            <person name="Rivas-Marin E."/>
            <person name="Kohn T."/>
            <person name="Peeters S.H."/>
            <person name="Heuer A."/>
            <person name="Rast P."/>
            <person name="Oberbeckmann S."/>
            <person name="Bunk B."/>
            <person name="Jeske O."/>
            <person name="Meyerdierks A."/>
            <person name="Storesund J.E."/>
            <person name="Kallscheuer N."/>
            <person name="Luecker S."/>
            <person name="Lage O.M."/>
            <person name="Pohl T."/>
            <person name="Merkel B.J."/>
            <person name="Hornburger P."/>
            <person name="Mueller R.-W."/>
            <person name="Bruemmer F."/>
            <person name="Labrenz M."/>
            <person name="Spormann A.M."/>
            <person name="Op den Camp H."/>
            <person name="Overmann J."/>
            <person name="Amann R."/>
            <person name="Jetten M.S.M."/>
            <person name="Mascher T."/>
            <person name="Medema M.H."/>
            <person name="Devos D.P."/>
            <person name="Kaster A.-K."/>
            <person name="Ovreas L."/>
            <person name="Rohde M."/>
            <person name="Galperin M.Y."/>
            <person name="Jogler C."/>
        </authorList>
    </citation>
    <scope>NUCLEOTIDE SEQUENCE [LARGE SCALE GENOMIC DNA]</scope>
    <source>
        <strain evidence="29 30">UC8</strain>
    </source>
</reference>
<keyword evidence="13 29" id="KW-0418">Kinase</keyword>
<dbReference type="GO" id="GO:0008983">
    <property type="term" value="F:protein-glutamate O-methyltransferase activity"/>
    <property type="evidence" value="ECO:0007669"/>
    <property type="project" value="UniProtKB-EC"/>
</dbReference>
<evidence type="ECO:0000259" key="27">
    <source>
        <dbReference type="PROSITE" id="PS50122"/>
    </source>
</evidence>
<feature type="domain" description="PAC" evidence="26">
    <location>
        <begin position="1400"/>
        <end position="1456"/>
    </location>
</feature>
<evidence type="ECO:0000256" key="16">
    <source>
        <dbReference type="ARBA" id="ARBA00023012"/>
    </source>
</evidence>
<gene>
    <name evidence="29" type="primary">luxQ_2</name>
    <name evidence="29" type="ORF">UC8_03280</name>
</gene>
<keyword evidence="4" id="KW-1003">Cell membrane</keyword>
<evidence type="ECO:0000256" key="22">
    <source>
        <dbReference type="SAM" id="MobiDB-lite"/>
    </source>
</evidence>
<feature type="domain" description="PAC" evidence="26">
    <location>
        <begin position="1100"/>
        <end position="1151"/>
    </location>
</feature>
<feature type="domain" description="Histidine kinase" evidence="23">
    <location>
        <begin position="1599"/>
        <end position="1821"/>
    </location>
</feature>
<dbReference type="GO" id="GO:0006935">
    <property type="term" value="P:chemotaxis"/>
    <property type="evidence" value="ECO:0007669"/>
    <property type="project" value="UniProtKB-UniRule"/>
</dbReference>
<dbReference type="SUPFAM" id="SSF47757">
    <property type="entry name" value="Chemotaxis receptor methyltransferase CheR, N-terminal domain"/>
    <property type="match status" value="1"/>
</dbReference>
<dbReference type="GO" id="GO:0000155">
    <property type="term" value="F:phosphorelay sensor kinase activity"/>
    <property type="evidence" value="ECO:0007669"/>
    <property type="project" value="InterPro"/>
</dbReference>
<dbReference type="SMART" id="SM00065">
    <property type="entry name" value="GAF"/>
    <property type="match status" value="2"/>
</dbReference>
<dbReference type="Pfam" id="PF02518">
    <property type="entry name" value="HATPase_c"/>
    <property type="match status" value="1"/>
</dbReference>
<keyword evidence="19" id="KW-0145">Chemotaxis</keyword>
<dbReference type="SMART" id="SM00086">
    <property type="entry name" value="PAC"/>
    <property type="match status" value="4"/>
</dbReference>
<dbReference type="FunFam" id="3.30.565.10:FF:000010">
    <property type="entry name" value="Sensor histidine kinase RcsC"/>
    <property type="match status" value="1"/>
</dbReference>
<evidence type="ECO:0000256" key="19">
    <source>
        <dbReference type="PROSITE-ProRule" id="PRU00050"/>
    </source>
</evidence>
<keyword evidence="16" id="KW-0902">Two-component regulatory system</keyword>
<dbReference type="Gene3D" id="1.10.155.10">
    <property type="entry name" value="Chemotaxis receptor methyltransferase CheR, N-terminal domain"/>
    <property type="match status" value="1"/>
</dbReference>
<feature type="domain" description="Response regulatory" evidence="24">
    <location>
        <begin position="1851"/>
        <end position="1970"/>
    </location>
</feature>
<dbReference type="Gene3D" id="2.10.70.100">
    <property type="match status" value="1"/>
</dbReference>
<feature type="domain" description="CheB-type methylesterase" evidence="27">
    <location>
        <begin position="27"/>
        <end position="211"/>
    </location>
</feature>
<dbReference type="InterPro" id="IPR050903">
    <property type="entry name" value="Bact_Chemotaxis_MeTrfase"/>
</dbReference>
<dbReference type="SMART" id="SM00448">
    <property type="entry name" value="REC"/>
    <property type="match status" value="1"/>
</dbReference>
<dbReference type="SUPFAM" id="SSF55781">
    <property type="entry name" value="GAF domain-like"/>
    <property type="match status" value="2"/>
</dbReference>
<dbReference type="Gene3D" id="3.40.50.180">
    <property type="entry name" value="Methylesterase CheB, C-terminal domain"/>
    <property type="match status" value="1"/>
</dbReference>
<evidence type="ECO:0000256" key="21">
    <source>
        <dbReference type="SAM" id="Coils"/>
    </source>
</evidence>
<dbReference type="SMART" id="SM00091">
    <property type="entry name" value="PAS"/>
    <property type="match status" value="4"/>
</dbReference>
<dbReference type="Pfam" id="PF01339">
    <property type="entry name" value="CheB_methylest"/>
    <property type="match status" value="1"/>
</dbReference>
<evidence type="ECO:0000256" key="15">
    <source>
        <dbReference type="ARBA" id="ARBA00022989"/>
    </source>
</evidence>
<dbReference type="PROSITE" id="PS50109">
    <property type="entry name" value="HIS_KIN"/>
    <property type="match status" value="1"/>
</dbReference>
<dbReference type="GO" id="GO:0005524">
    <property type="term" value="F:ATP binding"/>
    <property type="evidence" value="ECO:0007669"/>
    <property type="project" value="UniProtKB-KW"/>
</dbReference>
<keyword evidence="11" id="KW-0677">Repeat</keyword>
<dbReference type="GO" id="GO:0000156">
    <property type="term" value="F:phosphorelay response regulator activity"/>
    <property type="evidence" value="ECO:0007669"/>
    <property type="project" value="InterPro"/>
</dbReference>
<feature type="domain" description="PAS" evidence="25">
    <location>
        <begin position="1324"/>
        <end position="1398"/>
    </location>
</feature>
<keyword evidence="17" id="KW-0472">Membrane</keyword>